<dbReference type="EMBL" id="BAAAWD010000016">
    <property type="protein sequence ID" value="GAA3027461.1"/>
    <property type="molecule type" value="Genomic_DNA"/>
</dbReference>
<protein>
    <submittedName>
        <fullName evidence="1">Uncharacterized protein</fullName>
    </submittedName>
</protein>
<evidence type="ECO:0000313" key="1">
    <source>
        <dbReference type="EMBL" id="GAA3027461.1"/>
    </source>
</evidence>
<comment type="caution">
    <text evidence="1">The sequence shown here is derived from an EMBL/GenBank/DDBJ whole genome shotgun (WGS) entry which is preliminary data.</text>
</comment>
<dbReference type="RefSeq" id="WP_344902053.1">
    <property type="nucleotide sequence ID" value="NZ_BAAAWD010000016.1"/>
</dbReference>
<dbReference type="Proteomes" id="UP001499930">
    <property type="component" value="Unassembled WGS sequence"/>
</dbReference>
<reference evidence="2" key="1">
    <citation type="journal article" date="2019" name="Int. J. Syst. Evol. Microbiol.">
        <title>The Global Catalogue of Microorganisms (GCM) 10K type strain sequencing project: providing services to taxonomists for standard genome sequencing and annotation.</title>
        <authorList>
            <consortium name="The Broad Institute Genomics Platform"/>
            <consortium name="The Broad Institute Genome Sequencing Center for Infectious Disease"/>
            <person name="Wu L."/>
            <person name="Ma J."/>
        </authorList>
    </citation>
    <scope>NUCLEOTIDE SEQUENCE [LARGE SCALE GENOMIC DNA]</scope>
    <source>
        <strain evidence="2">JCM 3106</strain>
    </source>
</reference>
<sequence>MTTPTPTPAAPAPAATGSTAGAFDAYTSAMEKGDTPLLGYLALYSIFEAPILRTDLERWFRELGLDEKFLPGPIREDDAFARVTGPNGVRATYKLTTSPSGKAAQGEKTIAVTLMIRHVGRTGGKITRHVVREVRDEGSSTLSYDTRMAELAWWRDPTESGQPGVGVLQIHPDESAINALSPSEQVKVRSMLRSIEESYKNQCAYFSSDRLRAIVRNYIESLAAVPVRSTGGVYFVHRTHAAPLEPLRKLVSRFGAGSLLTRVPLPEQEEMKDMVIAALTTKAKEDLQRLAGDIATARREGHSEAKVGALYRRFRALQKATAEHSELLSSSLDDTAAALELAGAQISSLLNG</sequence>
<gene>
    <name evidence="1" type="ORF">GCM10017559_62120</name>
</gene>
<organism evidence="1 2">
    <name type="scientific">Streptosporangium longisporum</name>
    <dbReference type="NCBI Taxonomy" id="46187"/>
    <lineage>
        <taxon>Bacteria</taxon>
        <taxon>Bacillati</taxon>
        <taxon>Actinomycetota</taxon>
        <taxon>Actinomycetes</taxon>
        <taxon>Streptosporangiales</taxon>
        <taxon>Streptosporangiaceae</taxon>
        <taxon>Streptosporangium</taxon>
    </lineage>
</organism>
<keyword evidence="2" id="KW-1185">Reference proteome</keyword>
<accession>A0ABP6L233</accession>
<dbReference type="Pfam" id="PF20529">
    <property type="entry name" value="DUF6744"/>
    <property type="match status" value="1"/>
</dbReference>
<name>A0ABP6L233_9ACTN</name>
<evidence type="ECO:0000313" key="2">
    <source>
        <dbReference type="Proteomes" id="UP001499930"/>
    </source>
</evidence>
<proteinExistence type="predicted"/>
<dbReference type="InterPro" id="IPR046632">
    <property type="entry name" value="DUF6744"/>
</dbReference>